<name>A0A9D4UWV4_ADICA</name>
<proteinExistence type="predicted"/>
<reference evidence="3" key="1">
    <citation type="submission" date="2021-01" db="EMBL/GenBank/DDBJ databases">
        <title>Adiantum capillus-veneris genome.</title>
        <authorList>
            <person name="Fang Y."/>
            <person name="Liao Q."/>
        </authorList>
    </citation>
    <scope>NUCLEOTIDE SEQUENCE</scope>
    <source>
        <strain evidence="3">H3</strain>
        <tissue evidence="3">Leaf</tissue>
    </source>
</reference>
<organism evidence="3 4">
    <name type="scientific">Adiantum capillus-veneris</name>
    <name type="common">Maidenhair fern</name>
    <dbReference type="NCBI Taxonomy" id="13818"/>
    <lineage>
        <taxon>Eukaryota</taxon>
        <taxon>Viridiplantae</taxon>
        <taxon>Streptophyta</taxon>
        <taxon>Embryophyta</taxon>
        <taxon>Tracheophyta</taxon>
        <taxon>Polypodiopsida</taxon>
        <taxon>Polypodiidae</taxon>
        <taxon>Polypodiales</taxon>
        <taxon>Pteridineae</taxon>
        <taxon>Pteridaceae</taxon>
        <taxon>Vittarioideae</taxon>
        <taxon>Adiantum</taxon>
    </lineage>
</organism>
<comment type="caution">
    <text evidence="3">The sequence shown here is derived from an EMBL/GenBank/DDBJ whole genome shotgun (WGS) entry which is preliminary data.</text>
</comment>
<gene>
    <name evidence="3" type="ORF">GOP47_0010853</name>
</gene>
<feature type="region of interest" description="Disordered" evidence="1">
    <location>
        <begin position="1"/>
        <end position="34"/>
    </location>
</feature>
<protein>
    <recommendedName>
        <fullName evidence="2">ZC3H15/TMA46 family C-terminal domain-containing protein</fullName>
    </recommendedName>
</protein>
<evidence type="ECO:0000313" key="4">
    <source>
        <dbReference type="Proteomes" id="UP000886520"/>
    </source>
</evidence>
<dbReference type="Proteomes" id="UP000886520">
    <property type="component" value="Chromosome 10"/>
</dbReference>
<feature type="non-terminal residue" evidence="3">
    <location>
        <position position="1"/>
    </location>
</feature>
<evidence type="ECO:0000259" key="2">
    <source>
        <dbReference type="Pfam" id="PF16543"/>
    </source>
</evidence>
<feature type="compositionally biased region" description="Gly residues" evidence="1">
    <location>
        <begin position="1"/>
        <end position="11"/>
    </location>
</feature>
<dbReference type="EMBL" id="JABFUD020000010">
    <property type="protein sequence ID" value="KAI5074892.1"/>
    <property type="molecule type" value="Genomic_DNA"/>
</dbReference>
<dbReference type="Pfam" id="PF16543">
    <property type="entry name" value="DFRP_C"/>
    <property type="match status" value="1"/>
</dbReference>
<evidence type="ECO:0000256" key="1">
    <source>
        <dbReference type="SAM" id="MobiDB-lite"/>
    </source>
</evidence>
<dbReference type="InterPro" id="IPR032378">
    <property type="entry name" value="ZC3H15/TMA46_C"/>
</dbReference>
<keyword evidence="4" id="KW-1185">Reference proteome</keyword>
<accession>A0A9D4UWV4</accession>
<evidence type="ECO:0000313" key="3">
    <source>
        <dbReference type="EMBL" id="KAI5074892.1"/>
    </source>
</evidence>
<feature type="compositionally biased region" description="Basic and acidic residues" evidence="1">
    <location>
        <begin position="12"/>
        <end position="23"/>
    </location>
</feature>
<sequence>GGGGGGGGEGGGGERERERERARTQMGEEGNLTQPIAAAQTAITTEQFNLWKQRKDAEAAAKCAEVARKRAEDIASGRVQMNGKELYQHEPWVFDDSNFT</sequence>
<feature type="domain" description="ZC3H15/TMA46 family C-terminal" evidence="2">
    <location>
        <begin position="38"/>
        <end position="96"/>
    </location>
</feature>
<dbReference type="AlphaFoldDB" id="A0A9D4UWV4"/>